<sequence length="38" mass="4029">MPSLSVLDLVPVRAGQSSAQAVASSLDLVERADRLGYR</sequence>
<name>A0A443J6U5_9MICO</name>
<protein>
    <submittedName>
        <fullName evidence="1">LLM class flavin-dependent oxidoreductase</fullName>
    </submittedName>
</protein>
<feature type="non-terminal residue" evidence="1">
    <location>
        <position position="38"/>
    </location>
</feature>
<dbReference type="Proteomes" id="UP000285970">
    <property type="component" value="Unassembled WGS sequence"/>
</dbReference>
<gene>
    <name evidence="1" type="ORF">D8Y23_14400</name>
</gene>
<evidence type="ECO:0000313" key="2">
    <source>
        <dbReference type="Proteomes" id="UP000285970"/>
    </source>
</evidence>
<accession>A0A443J6U5</accession>
<proteinExistence type="predicted"/>
<dbReference type="AlphaFoldDB" id="A0A443J6U5"/>
<organism evidence="1 2">
    <name type="scientific">Microbacterium enclense</name>
    <dbReference type="NCBI Taxonomy" id="993073"/>
    <lineage>
        <taxon>Bacteria</taxon>
        <taxon>Bacillati</taxon>
        <taxon>Actinomycetota</taxon>
        <taxon>Actinomycetes</taxon>
        <taxon>Micrococcales</taxon>
        <taxon>Microbacteriaceae</taxon>
        <taxon>Microbacterium</taxon>
    </lineage>
</organism>
<dbReference type="EMBL" id="RBZY01000066">
    <property type="protein sequence ID" value="RWR16091.1"/>
    <property type="molecule type" value="Genomic_DNA"/>
</dbReference>
<evidence type="ECO:0000313" key="1">
    <source>
        <dbReference type="EMBL" id="RWR16091.1"/>
    </source>
</evidence>
<comment type="caution">
    <text evidence="1">The sequence shown here is derived from an EMBL/GenBank/DDBJ whole genome shotgun (WGS) entry which is preliminary data.</text>
</comment>
<reference evidence="1 2" key="1">
    <citation type="journal article" date="2018" name="Front. Microbiol.">
        <title>Novel Insights Into Bacterial Dimethylsulfoniopropionate Catabolism in the East China Sea.</title>
        <authorList>
            <person name="Liu J."/>
            <person name="Liu J."/>
            <person name="Zhang S.H."/>
            <person name="Liang J."/>
            <person name="Lin H."/>
            <person name="Song D."/>
            <person name="Yang G.P."/>
            <person name="Todd J.D."/>
            <person name="Zhang X.H."/>
        </authorList>
    </citation>
    <scope>NUCLEOTIDE SEQUENCE [LARGE SCALE GENOMIC DNA]</scope>
    <source>
        <strain evidence="1 2">ZYFD042</strain>
    </source>
</reference>